<dbReference type="EC" id="5.1.1.7" evidence="3 8"/>
<dbReference type="InterPro" id="IPR018510">
    <property type="entry name" value="DAP_epimerase_AS"/>
</dbReference>
<comment type="pathway">
    <text evidence="1 8">Amino-acid biosynthesis; L-lysine biosynthesis via DAP pathway; DL-2,6-diaminopimelate from LL-2,6-diaminopimelate: step 1/1.</text>
</comment>
<comment type="function">
    <text evidence="8">Catalyzes the stereoinversion of LL-2,6-diaminopimelate (L,L-DAP) to meso-diaminopimelate (meso-DAP), a precursor of L-lysine and an essential component of the bacterial peptidoglycan.</text>
</comment>
<dbReference type="PANTHER" id="PTHR31689:SF0">
    <property type="entry name" value="DIAMINOPIMELATE EPIMERASE"/>
    <property type="match status" value="1"/>
</dbReference>
<evidence type="ECO:0000256" key="2">
    <source>
        <dbReference type="ARBA" id="ARBA00010219"/>
    </source>
</evidence>
<dbReference type="GO" id="GO:0008837">
    <property type="term" value="F:diaminopimelate epimerase activity"/>
    <property type="evidence" value="ECO:0007669"/>
    <property type="project" value="UniProtKB-UniRule"/>
</dbReference>
<comment type="subcellular location">
    <subcellularLocation>
        <location evidence="8">Cytoplasm</location>
    </subcellularLocation>
</comment>
<sequence>MHIAKYSANGNDFVIFHAEKKEERYELARELCHRQEGIGADGLIVIVPHAEYDFEWEFYNSDGSHADMCGNGSRACAHYAYNNELAPAKMRFLTGAGVINAEVTENTPKSGMVLSELTPPEIIETEIEFNGHNWWLINTGVPHLVRFTHNIEEFDIEEARELRYVYNANVNVMHVQEGNLRVRTYERGVEDETLACGTGMAACFYRAYKEGKVQNNIEVYPTSGDTLYLGVNERTITFKGRVKKTFETEWEV</sequence>
<feature type="binding site" evidence="8">
    <location>
        <position position="169"/>
    </location>
    <ligand>
        <name>substrate</name>
    </ligand>
</feature>
<comment type="catalytic activity">
    <reaction evidence="7 8">
        <text>(2S,6S)-2,6-diaminopimelate = meso-2,6-diaminopimelate</text>
        <dbReference type="Rhea" id="RHEA:15393"/>
        <dbReference type="ChEBI" id="CHEBI:57609"/>
        <dbReference type="ChEBI" id="CHEBI:57791"/>
        <dbReference type="EC" id="5.1.1.7"/>
    </reaction>
</comment>
<dbReference type="PROSITE" id="PS01326">
    <property type="entry name" value="DAP_EPIMERASE"/>
    <property type="match status" value="1"/>
</dbReference>
<proteinExistence type="inferred from homology"/>
<dbReference type="GO" id="GO:0005829">
    <property type="term" value="C:cytosol"/>
    <property type="evidence" value="ECO:0007669"/>
    <property type="project" value="TreeGrafter"/>
</dbReference>
<comment type="similarity">
    <text evidence="2 8">Belongs to the diaminopimelate epimerase family.</text>
</comment>
<feature type="site" description="Could be important to modulate the pK values of the two catalytic cysteine residues" evidence="8">
    <location>
        <position position="143"/>
    </location>
</feature>
<keyword evidence="5 8" id="KW-0457">Lysine biosynthesis</keyword>
<protein>
    <recommendedName>
        <fullName evidence="3 8">Diaminopimelate epimerase</fullName>
        <shortName evidence="8">DAP epimerase</shortName>
        <ecNumber evidence="3 8">5.1.1.7</ecNumber>
    </recommendedName>
    <alternativeName>
        <fullName evidence="8">PLP-independent amino acid racemase</fullName>
    </alternativeName>
</protein>
<feature type="active site" evidence="9">
    <location>
        <position position="69"/>
    </location>
</feature>
<feature type="site" description="Could be important to modulate the pK values of the two catalytic cysteine residues" evidence="8">
    <location>
        <position position="186"/>
    </location>
</feature>
<dbReference type="AlphaFoldDB" id="A0A7C3G8Q5"/>
<feature type="binding site" evidence="8">
    <location>
        <position position="60"/>
    </location>
    <ligand>
        <name>substrate</name>
    </ligand>
</feature>
<dbReference type="HAMAP" id="MF_00197">
    <property type="entry name" value="DAP_epimerase"/>
    <property type="match status" value="1"/>
</dbReference>
<dbReference type="GO" id="GO:0009089">
    <property type="term" value="P:lysine biosynthetic process via diaminopimelate"/>
    <property type="evidence" value="ECO:0007669"/>
    <property type="project" value="UniProtKB-UniRule"/>
</dbReference>
<gene>
    <name evidence="8" type="primary">dapF</name>
    <name evidence="10" type="ORF">ENJ67_02165</name>
</gene>
<dbReference type="Pfam" id="PF01678">
    <property type="entry name" value="DAP_epimerase"/>
    <property type="match status" value="2"/>
</dbReference>
<comment type="caution">
    <text evidence="10">The sequence shown here is derived from an EMBL/GenBank/DDBJ whole genome shotgun (WGS) entry which is preliminary data.</text>
</comment>
<feature type="active site" description="Proton acceptor" evidence="8">
    <location>
        <position position="196"/>
    </location>
</feature>
<dbReference type="InterPro" id="IPR001653">
    <property type="entry name" value="DAP_epimerase_DapF"/>
</dbReference>
<evidence type="ECO:0000256" key="3">
    <source>
        <dbReference type="ARBA" id="ARBA00013080"/>
    </source>
</evidence>
<accession>A0A7C3G8Q5</accession>
<comment type="caution">
    <text evidence="8">Lacks conserved residue(s) required for the propagation of feature annotation.</text>
</comment>
<feature type="binding site" evidence="8">
    <location>
        <position position="11"/>
    </location>
    <ligand>
        <name>substrate</name>
    </ligand>
</feature>
<evidence type="ECO:0000313" key="10">
    <source>
        <dbReference type="EMBL" id="HFB53514.1"/>
    </source>
</evidence>
<dbReference type="Proteomes" id="UP000886390">
    <property type="component" value="Unassembled WGS sequence"/>
</dbReference>
<organism evidence="10">
    <name type="scientific">Sulfurimonas autotrophica</name>
    <dbReference type="NCBI Taxonomy" id="202747"/>
    <lineage>
        <taxon>Bacteria</taxon>
        <taxon>Pseudomonadati</taxon>
        <taxon>Campylobacterota</taxon>
        <taxon>Epsilonproteobacteria</taxon>
        <taxon>Campylobacterales</taxon>
        <taxon>Sulfurimonadaceae</taxon>
        <taxon>Sulfurimonas</taxon>
    </lineage>
</organism>
<keyword evidence="4 8" id="KW-0028">Amino-acid biosynthesis</keyword>
<feature type="binding site" evidence="8">
    <location>
        <begin position="70"/>
        <end position="71"/>
    </location>
    <ligand>
        <name>substrate</name>
    </ligand>
</feature>
<comment type="subunit">
    <text evidence="8">Homodimer.</text>
</comment>
<evidence type="ECO:0000256" key="1">
    <source>
        <dbReference type="ARBA" id="ARBA00005196"/>
    </source>
</evidence>
<evidence type="ECO:0000256" key="5">
    <source>
        <dbReference type="ARBA" id="ARBA00023154"/>
    </source>
</evidence>
<feature type="binding site" evidence="8">
    <location>
        <begin position="197"/>
        <end position="198"/>
    </location>
    <ligand>
        <name>substrate</name>
    </ligand>
</feature>
<evidence type="ECO:0000256" key="6">
    <source>
        <dbReference type="ARBA" id="ARBA00023235"/>
    </source>
</evidence>
<evidence type="ECO:0000256" key="8">
    <source>
        <dbReference type="HAMAP-Rule" id="MF_00197"/>
    </source>
</evidence>
<reference evidence="10" key="1">
    <citation type="journal article" date="2020" name="mSystems">
        <title>Genome- and Community-Level Interaction Insights into Carbon Utilization and Element Cycling Functions of Hydrothermarchaeota in Hydrothermal Sediment.</title>
        <authorList>
            <person name="Zhou Z."/>
            <person name="Liu Y."/>
            <person name="Xu W."/>
            <person name="Pan J."/>
            <person name="Luo Z.H."/>
            <person name="Li M."/>
        </authorList>
    </citation>
    <scope>NUCLEOTIDE SEQUENCE [LARGE SCALE GENOMIC DNA]</scope>
    <source>
        <strain evidence="10">HyVt-507</strain>
    </source>
</reference>
<keyword evidence="8" id="KW-0963">Cytoplasm</keyword>
<keyword evidence="6 8" id="KW-0413">Isomerase</keyword>
<dbReference type="Gene3D" id="3.10.310.10">
    <property type="entry name" value="Diaminopimelate Epimerase, Chain A, domain 1"/>
    <property type="match status" value="2"/>
</dbReference>
<name>A0A7C3G8Q5_9BACT</name>
<dbReference type="UniPathway" id="UPA00034">
    <property type="reaction ID" value="UER00025"/>
</dbReference>
<evidence type="ECO:0000256" key="9">
    <source>
        <dbReference type="PROSITE-ProRule" id="PRU10125"/>
    </source>
</evidence>
<dbReference type="SUPFAM" id="SSF54506">
    <property type="entry name" value="Diaminopimelate epimerase-like"/>
    <property type="match status" value="2"/>
</dbReference>
<dbReference type="NCBIfam" id="TIGR00652">
    <property type="entry name" value="DapF"/>
    <property type="match status" value="1"/>
</dbReference>
<evidence type="ECO:0000256" key="7">
    <source>
        <dbReference type="ARBA" id="ARBA00051712"/>
    </source>
</evidence>
<dbReference type="EMBL" id="DRNH01000112">
    <property type="protein sequence ID" value="HFB53514.1"/>
    <property type="molecule type" value="Genomic_DNA"/>
</dbReference>
<feature type="active site" description="Proton donor" evidence="8">
    <location>
        <position position="69"/>
    </location>
</feature>
<dbReference type="PANTHER" id="PTHR31689">
    <property type="entry name" value="DIAMINOPIMELATE EPIMERASE, CHLOROPLASTIC"/>
    <property type="match status" value="1"/>
</dbReference>
<evidence type="ECO:0000256" key="4">
    <source>
        <dbReference type="ARBA" id="ARBA00022605"/>
    </source>
</evidence>
<feature type="binding site" evidence="8">
    <location>
        <begin position="186"/>
        <end position="187"/>
    </location>
    <ligand>
        <name>substrate</name>
    </ligand>
</feature>